<dbReference type="GeneID" id="19209244"/>
<evidence type="ECO:0000256" key="1">
    <source>
        <dbReference type="SAM" id="Phobius"/>
    </source>
</evidence>
<feature type="transmembrane region" description="Helical" evidence="1">
    <location>
        <begin position="136"/>
        <end position="159"/>
    </location>
</feature>
<reference evidence="4" key="1">
    <citation type="journal article" date="2012" name="Science">
        <title>The Paleozoic origin of enzymatic lignin decomposition reconstructed from 31 fungal genomes.</title>
        <authorList>
            <person name="Floudas D."/>
            <person name="Binder M."/>
            <person name="Riley R."/>
            <person name="Barry K."/>
            <person name="Blanchette R.A."/>
            <person name="Henrissat B."/>
            <person name="Martinez A.T."/>
            <person name="Otillar R."/>
            <person name="Spatafora J.W."/>
            <person name="Yadav J.S."/>
            <person name="Aerts A."/>
            <person name="Benoit I."/>
            <person name="Boyd A."/>
            <person name="Carlson A."/>
            <person name="Copeland A."/>
            <person name="Coutinho P.M."/>
            <person name="de Vries R.P."/>
            <person name="Ferreira P."/>
            <person name="Findley K."/>
            <person name="Foster B."/>
            <person name="Gaskell J."/>
            <person name="Glotzer D."/>
            <person name="Gorecki P."/>
            <person name="Heitman J."/>
            <person name="Hesse C."/>
            <person name="Hori C."/>
            <person name="Igarashi K."/>
            <person name="Jurgens J.A."/>
            <person name="Kallen N."/>
            <person name="Kersten P."/>
            <person name="Kohler A."/>
            <person name="Kuees U."/>
            <person name="Kumar T.K.A."/>
            <person name="Kuo A."/>
            <person name="LaButti K."/>
            <person name="Larrondo L.F."/>
            <person name="Lindquist E."/>
            <person name="Ling A."/>
            <person name="Lombard V."/>
            <person name="Lucas S."/>
            <person name="Lundell T."/>
            <person name="Martin R."/>
            <person name="McLaughlin D.J."/>
            <person name="Morgenstern I."/>
            <person name="Morin E."/>
            <person name="Murat C."/>
            <person name="Nagy L.G."/>
            <person name="Nolan M."/>
            <person name="Ohm R.A."/>
            <person name="Patyshakuliyeva A."/>
            <person name="Rokas A."/>
            <person name="Ruiz-Duenas F.J."/>
            <person name="Sabat G."/>
            <person name="Salamov A."/>
            <person name="Samejima M."/>
            <person name="Schmutz J."/>
            <person name="Slot J.C."/>
            <person name="St John F."/>
            <person name="Stenlid J."/>
            <person name="Sun H."/>
            <person name="Sun S."/>
            <person name="Syed K."/>
            <person name="Tsang A."/>
            <person name="Wiebenga A."/>
            <person name="Young D."/>
            <person name="Pisabarro A."/>
            <person name="Eastwood D.C."/>
            <person name="Martin F."/>
            <person name="Cullen D."/>
            <person name="Grigoriev I.V."/>
            <person name="Hibbett D.S."/>
        </authorList>
    </citation>
    <scope>NUCLEOTIDE SEQUENCE [LARGE SCALE GENOMIC DNA]</scope>
    <source>
        <strain evidence="4">RWD-64-598 SS2</strain>
    </source>
</reference>
<dbReference type="EMBL" id="JH711581">
    <property type="protein sequence ID" value="EIW78844.1"/>
    <property type="molecule type" value="Genomic_DNA"/>
</dbReference>
<evidence type="ECO:0000259" key="2">
    <source>
        <dbReference type="Pfam" id="PF20152"/>
    </source>
</evidence>
<accession>A0A5M3MJ74</accession>
<dbReference type="Pfam" id="PF20152">
    <property type="entry name" value="DUF6534"/>
    <property type="match status" value="1"/>
</dbReference>
<proteinExistence type="predicted"/>
<protein>
    <recommendedName>
        <fullName evidence="2">DUF6534 domain-containing protein</fullName>
    </recommendedName>
</protein>
<dbReference type="PANTHER" id="PTHR40465:SF1">
    <property type="entry name" value="DUF6534 DOMAIN-CONTAINING PROTEIN"/>
    <property type="match status" value="1"/>
</dbReference>
<dbReference type="RefSeq" id="XP_007770511.1">
    <property type="nucleotide sequence ID" value="XM_007772321.1"/>
</dbReference>
<dbReference type="PANTHER" id="PTHR40465">
    <property type="entry name" value="CHROMOSOME 1, WHOLE GENOME SHOTGUN SEQUENCE"/>
    <property type="match status" value="1"/>
</dbReference>
<dbReference type="InterPro" id="IPR045339">
    <property type="entry name" value="DUF6534"/>
</dbReference>
<feature type="transmembrane region" description="Helical" evidence="1">
    <location>
        <begin position="21"/>
        <end position="43"/>
    </location>
</feature>
<feature type="transmembrane region" description="Helical" evidence="1">
    <location>
        <begin position="97"/>
        <end position="116"/>
    </location>
</feature>
<keyword evidence="1" id="KW-0812">Transmembrane</keyword>
<gene>
    <name evidence="3" type="ORF">CONPUDRAFT_74435</name>
</gene>
<feature type="transmembrane region" description="Helical" evidence="1">
    <location>
        <begin position="179"/>
        <end position="195"/>
    </location>
</feature>
<keyword evidence="4" id="KW-1185">Reference proteome</keyword>
<dbReference type="Proteomes" id="UP000053558">
    <property type="component" value="Unassembled WGS sequence"/>
</dbReference>
<dbReference type="OrthoDB" id="2535105at2759"/>
<comment type="caution">
    <text evidence="3">The sequence shown here is derived from an EMBL/GenBank/DDBJ whole genome shotgun (WGS) entry which is preliminary data.</text>
</comment>
<evidence type="ECO:0000313" key="3">
    <source>
        <dbReference type="EMBL" id="EIW78844.1"/>
    </source>
</evidence>
<sequence>MSSSTSSSLPLPSPSLIVGPVEAGVLANAFVTGAFFVQAYIYFTRFPEDRWLFKAVASFLMALQLAHFVCECAVLWDMTVVAMESPLSLLTIDKPMIAVILLTAIVAFVVQVPGLMTVAKACIYPEAMEYYPRAHISIILAFVSAFISDIWVSSVIAYYLWTKRRIGTFATTSRIIDRLILWTVVSRYFIMAFLAQPHNYVWMSAYALFGSVYANALMAALNGRWILHNRSHADVYKAADSANESEHGTEKAWENPNKHAVIGIRQEIEMEIR</sequence>
<dbReference type="AlphaFoldDB" id="A0A5M3MJ74"/>
<feature type="transmembrane region" description="Helical" evidence="1">
    <location>
        <begin position="201"/>
        <end position="221"/>
    </location>
</feature>
<feature type="domain" description="DUF6534" evidence="2">
    <location>
        <begin position="145"/>
        <end position="224"/>
    </location>
</feature>
<name>A0A5M3MJ74_CONPW</name>
<evidence type="ECO:0000313" key="4">
    <source>
        <dbReference type="Proteomes" id="UP000053558"/>
    </source>
</evidence>
<organism evidence="3 4">
    <name type="scientific">Coniophora puteana (strain RWD-64-598)</name>
    <name type="common">Brown rot fungus</name>
    <dbReference type="NCBI Taxonomy" id="741705"/>
    <lineage>
        <taxon>Eukaryota</taxon>
        <taxon>Fungi</taxon>
        <taxon>Dikarya</taxon>
        <taxon>Basidiomycota</taxon>
        <taxon>Agaricomycotina</taxon>
        <taxon>Agaricomycetes</taxon>
        <taxon>Agaricomycetidae</taxon>
        <taxon>Boletales</taxon>
        <taxon>Coniophorineae</taxon>
        <taxon>Coniophoraceae</taxon>
        <taxon>Coniophora</taxon>
    </lineage>
</organism>
<keyword evidence="1" id="KW-1133">Transmembrane helix</keyword>
<keyword evidence="1" id="KW-0472">Membrane</keyword>
<dbReference type="KEGG" id="cput:CONPUDRAFT_74435"/>